<evidence type="ECO:0000256" key="13">
    <source>
        <dbReference type="SAM" id="MobiDB-lite"/>
    </source>
</evidence>
<dbReference type="GO" id="GO:0005737">
    <property type="term" value="C:cytoplasm"/>
    <property type="evidence" value="ECO:0007669"/>
    <property type="project" value="UniProtKB-SubCell"/>
</dbReference>
<comment type="cofactor">
    <cofactor evidence="3">
        <name>Zn(2+)</name>
        <dbReference type="ChEBI" id="CHEBI:29105"/>
    </cofactor>
</comment>
<keyword evidence="6 11" id="KW-0031">Aminopeptidase</keyword>
<dbReference type="HAMAP" id="MF_03175">
    <property type="entry name" value="MetAP_2_euk"/>
    <property type="match status" value="1"/>
</dbReference>
<dbReference type="EC" id="3.4.11.18" evidence="11"/>
<feature type="binding site" evidence="11">
    <location>
        <position position="201"/>
    </location>
    <ligand>
        <name>substrate</name>
    </ligand>
</feature>
<evidence type="ECO:0000256" key="12">
    <source>
        <dbReference type="RuleBase" id="RU003653"/>
    </source>
</evidence>
<dbReference type="Pfam" id="PF00557">
    <property type="entry name" value="Peptidase_M24"/>
    <property type="match status" value="1"/>
</dbReference>
<dbReference type="AlphaFoldDB" id="A0A914CUZ3"/>
<dbReference type="PANTHER" id="PTHR45777">
    <property type="entry name" value="METHIONINE AMINOPEPTIDASE 2"/>
    <property type="match status" value="1"/>
</dbReference>
<dbReference type="Gene3D" id="1.10.10.10">
    <property type="entry name" value="Winged helix-like DNA-binding domain superfamily/Winged helix DNA-binding domain"/>
    <property type="match status" value="1"/>
</dbReference>
<feature type="binding site" evidence="11">
    <location>
        <position position="232"/>
    </location>
    <ligand>
        <name>a divalent metal cation</name>
        <dbReference type="ChEBI" id="CHEBI:60240"/>
        <label>2</label>
        <note>catalytic</note>
    </ligand>
</feature>
<evidence type="ECO:0000256" key="6">
    <source>
        <dbReference type="ARBA" id="ARBA00022438"/>
    </source>
</evidence>
<dbReference type="Gene3D" id="3.90.230.10">
    <property type="entry name" value="Creatinase/methionine aminopeptidase superfamily"/>
    <property type="match status" value="1"/>
</dbReference>
<evidence type="ECO:0000256" key="2">
    <source>
        <dbReference type="ARBA" id="ARBA00001936"/>
    </source>
</evidence>
<accession>A0A914CUZ3</accession>
<evidence type="ECO:0000313" key="16">
    <source>
        <dbReference type="WBParaSite" id="ACRNAN_scaffold1461.g27377.t1"/>
    </source>
</evidence>
<dbReference type="NCBIfam" id="TIGR00501">
    <property type="entry name" value="met_pdase_II"/>
    <property type="match status" value="1"/>
</dbReference>
<dbReference type="SUPFAM" id="SSF55920">
    <property type="entry name" value="Creatinase/aminopeptidase"/>
    <property type="match status" value="1"/>
</dbReference>
<dbReference type="CDD" id="cd01088">
    <property type="entry name" value="MetAP2"/>
    <property type="match status" value="1"/>
</dbReference>
<evidence type="ECO:0000256" key="7">
    <source>
        <dbReference type="ARBA" id="ARBA00022490"/>
    </source>
</evidence>
<comment type="function">
    <text evidence="11 12">Cotranslationally removes the N-terminal methionine from nascent proteins. The N-terminal methionine is often cleaved when the second residue in the primary sequence is small and uncharged (Met-Ala-, Cys, Gly, Pro, Ser, Thr, or Val).</text>
</comment>
<dbReference type="InterPro" id="IPR018349">
    <property type="entry name" value="Pept_M24A_MAP2_BS"/>
</dbReference>
<feature type="binding site" evidence="11">
    <location>
        <position position="232"/>
    </location>
    <ligand>
        <name>a divalent metal cation</name>
        <dbReference type="ChEBI" id="CHEBI:60240"/>
        <label>1</label>
    </ligand>
</feature>
<evidence type="ECO:0000256" key="3">
    <source>
        <dbReference type="ARBA" id="ARBA00001947"/>
    </source>
</evidence>
<feature type="binding site" evidence="11">
    <location>
        <position position="309"/>
    </location>
    <ligand>
        <name>substrate</name>
    </ligand>
</feature>
<evidence type="ECO:0000256" key="10">
    <source>
        <dbReference type="ARBA" id="ARBA00022801"/>
    </source>
</evidence>
<dbReference type="InterPro" id="IPR001714">
    <property type="entry name" value="Pept_M24_MAP"/>
</dbReference>
<sequence>MNAPSGKKNKKGGAKAGGDIDDLDAILKEVELETKKAQTKSAGKKKGKGGGGGGIVAPAEENGPENGIVGTRATSDQVAYLAEINEFKPVHEQFLDGNFPIGEIMEYKPGKDDRTAINRMTNEEKKALDHSYEEIYKEFRRGAESHRQTRKYVKSWIKPGMTMIDICERLEAHSRRMIQENGLVSGLAFPTGCSINHCAAHYTPNAGDTTVLGSSDVVKIDYGVHVNGRIIDCAFTLSFDPKFEPLMEAVKAATNAGIKEAGIDVRLCDIGETIEEVMSSHEVEINGKVYTVKPIRNLNGHSIGPYRIHAGKTVPIVKGGEQTKMEENEFYAIETFGSTGKGYVHDDMECSHYMKTFELHDEHIPLRLPRSKQLLNTINKNFGTLAFCRRWLDRLGETKYLMSLKDLCDKGIVTAYPPLSDMKGCYTAQWEHTILLRPTCKEVVSRGEDY</sequence>
<proteinExistence type="inferred from homology"/>
<evidence type="ECO:0000256" key="1">
    <source>
        <dbReference type="ARBA" id="ARBA00000294"/>
    </source>
</evidence>
<keyword evidence="8 11" id="KW-0645">Protease</keyword>
<keyword evidence="15" id="KW-1185">Reference proteome</keyword>
<dbReference type="PROSITE" id="PS01202">
    <property type="entry name" value="MAP_2"/>
    <property type="match status" value="1"/>
</dbReference>
<dbReference type="GO" id="GO:0004239">
    <property type="term" value="F:initiator methionyl aminopeptidase activity"/>
    <property type="evidence" value="ECO:0007669"/>
    <property type="project" value="UniProtKB-UniRule"/>
</dbReference>
<dbReference type="PANTHER" id="PTHR45777:SF2">
    <property type="entry name" value="METHIONINE AMINOPEPTIDASE 2"/>
    <property type="match status" value="1"/>
</dbReference>
<dbReference type="InterPro" id="IPR000994">
    <property type="entry name" value="Pept_M24"/>
</dbReference>
<dbReference type="WBParaSite" id="ACRNAN_scaffold1461.g27377.t1">
    <property type="protein sequence ID" value="ACRNAN_scaffold1461.g27377.t1"/>
    <property type="gene ID" value="ACRNAN_scaffold1461.g27377"/>
</dbReference>
<comment type="subcellular location">
    <subcellularLocation>
        <location evidence="5 11">Cytoplasm</location>
    </subcellularLocation>
</comment>
<dbReference type="SUPFAM" id="SSF46785">
    <property type="entry name" value="Winged helix' DNA-binding domain"/>
    <property type="match status" value="1"/>
</dbReference>
<evidence type="ECO:0000313" key="15">
    <source>
        <dbReference type="Proteomes" id="UP000887540"/>
    </source>
</evidence>
<name>A0A914CUZ3_9BILA</name>
<dbReference type="InterPro" id="IPR050247">
    <property type="entry name" value="Met_Aminopeptidase_Type2"/>
</dbReference>
<feature type="binding site" evidence="11">
    <location>
        <position position="431"/>
    </location>
    <ligand>
        <name>a divalent metal cation</name>
        <dbReference type="ChEBI" id="CHEBI:60240"/>
        <label>2</label>
        <note>catalytic</note>
    </ligand>
</feature>
<comment type="catalytic activity">
    <reaction evidence="1 11 12">
        <text>Release of N-terminal amino acids, preferentially methionine, from peptides and arylamides.</text>
        <dbReference type="EC" id="3.4.11.18"/>
    </reaction>
</comment>
<dbReference type="InterPro" id="IPR036390">
    <property type="entry name" value="WH_DNA-bd_sf"/>
</dbReference>
<feature type="region of interest" description="Disordered" evidence="13">
    <location>
        <begin position="34"/>
        <end position="68"/>
    </location>
</feature>
<feature type="region of interest" description="Disordered" evidence="13">
    <location>
        <begin position="1"/>
        <end position="20"/>
    </location>
</feature>
<dbReference type="GO" id="GO:0046872">
    <property type="term" value="F:metal ion binding"/>
    <property type="evidence" value="ECO:0007669"/>
    <property type="project" value="UniProtKB-UniRule"/>
</dbReference>
<keyword evidence="7 11" id="KW-0963">Cytoplasm</keyword>
<dbReference type="PRINTS" id="PR00599">
    <property type="entry name" value="MAPEPTIDASE"/>
</dbReference>
<dbReference type="GO" id="GO:0070006">
    <property type="term" value="F:metalloaminopeptidase activity"/>
    <property type="evidence" value="ECO:0007669"/>
    <property type="project" value="UniProtKB-UniRule"/>
</dbReference>
<evidence type="ECO:0000256" key="5">
    <source>
        <dbReference type="ARBA" id="ARBA00004496"/>
    </source>
</evidence>
<comment type="cofactor">
    <cofactor evidence="4">
        <name>Fe(2+)</name>
        <dbReference type="ChEBI" id="CHEBI:29033"/>
    </cofactor>
</comment>
<evidence type="ECO:0000256" key="11">
    <source>
        <dbReference type="HAMAP-Rule" id="MF_03175"/>
    </source>
</evidence>
<evidence type="ECO:0000256" key="8">
    <source>
        <dbReference type="ARBA" id="ARBA00022670"/>
    </source>
</evidence>
<evidence type="ECO:0000259" key="14">
    <source>
        <dbReference type="Pfam" id="PF00557"/>
    </source>
</evidence>
<dbReference type="Proteomes" id="UP000887540">
    <property type="component" value="Unplaced"/>
</dbReference>
<dbReference type="FunFam" id="1.10.10.10:FF:000106">
    <property type="entry name" value="Methionine aminopeptidase 2"/>
    <property type="match status" value="1"/>
</dbReference>
<dbReference type="InterPro" id="IPR036005">
    <property type="entry name" value="Creatinase/aminopeptidase-like"/>
</dbReference>
<comment type="cofactor">
    <cofactor evidence="2">
        <name>Mn(2+)</name>
        <dbReference type="ChEBI" id="CHEBI:29035"/>
    </cofactor>
</comment>
<organism evidence="15 16">
    <name type="scientific">Acrobeloides nanus</name>
    <dbReference type="NCBI Taxonomy" id="290746"/>
    <lineage>
        <taxon>Eukaryota</taxon>
        <taxon>Metazoa</taxon>
        <taxon>Ecdysozoa</taxon>
        <taxon>Nematoda</taxon>
        <taxon>Chromadorea</taxon>
        <taxon>Rhabditida</taxon>
        <taxon>Tylenchina</taxon>
        <taxon>Cephalobomorpha</taxon>
        <taxon>Cephaloboidea</taxon>
        <taxon>Cephalobidae</taxon>
        <taxon>Acrobeloides</taxon>
    </lineage>
</organism>
<comment type="cofactor">
    <cofactor evidence="11">
        <name>Co(2+)</name>
        <dbReference type="ChEBI" id="CHEBI:48828"/>
    </cofactor>
    <cofactor evidence="11">
        <name>Zn(2+)</name>
        <dbReference type="ChEBI" id="CHEBI:29105"/>
    </cofactor>
    <cofactor evidence="11">
        <name>Mn(2+)</name>
        <dbReference type="ChEBI" id="CHEBI:29035"/>
    </cofactor>
    <cofactor evidence="11">
        <name>Fe(2+)</name>
        <dbReference type="ChEBI" id="CHEBI:29033"/>
    </cofactor>
    <text evidence="11">Binds 2 divalent metal cations per subunit. Has a high-affinity and a low affinity metal-binding site. The true nature of the physiological cofactor is under debate. The enzyme is active with cobalt, zinc, manganese or divalent iron ions. Most likely, methionine aminopeptidases function as mononuclear Fe(2+)-metalloproteases under physiological conditions, and the catalytically relevant metal-binding site has been assigned to the histidine-containing high-affinity site.</text>
</comment>
<feature type="binding site" evidence="11">
    <location>
        <position position="301"/>
    </location>
    <ligand>
        <name>a divalent metal cation</name>
        <dbReference type="ChEBI" id="CHEBI:60240"/>
        <label>2</label>
        <note>catalytic</note>
    </ligand>
</feature>
<feature type="domain" description="Peptidase M24" evidence="14">
    <location>
        <begin position="138"/>
        <end position="342"/>
    </location>
</feature>
<keyword evidence="9 11" id="KW-0479">Metal-binding</keyword>
<evidence type="ECO:0000256" key="4">
    <source>
        <dbReference type="ARBA" id="ARBA00001954"/>
    </source>
</evidence>
<feature type="binding site" evidence="11">
    <location>
        <position position="221"/>
    </location>
    <ligand>
        <name>a divalent metal cation</name>
        <dbReference type="ChEBI" id="CHEBI:60240"/>
        <label>1</label>
    </ligand>
</feature>
<evidence type="ECO:0000256" key="9">
    <source>
        <dbReference type="ARBA" id="ARBA00022723"/>
    </source>
</evidence>
<reference evidence="16" key="1">
    <citation type="submission" date="2022-11" db="UniProtKB">
        <authorList>
            <consortium name="WormBaseParasite"/>
        </authorList>
    </citation>
    <scope>IDENTIFICATION</scope>
</reference>
<dbReference type="InterPro" id="IPR002468">
    <property type="entry name" value="Pept_M24A_MAP2"/>
</dbReference>
<feature type="binding site" evidence="11">
    <location>
        <position position="334"/>
    </location>
    <ligand>
        <name>a divalent metal cation</name>
        <dbReference type="ChEBI" id="CHEBI:60240"/>
        <label>2</label>
        <note>catalytic</note>
    </ligand>
</feature>
<dbReference type="InterPro" id="IPR036388">
    <property type="entry name" value="WH-like_DNA-bd_sf"/>
</dbReference>
<feature type="binding site" evidence="11">
    <location>
        <position position="431"/>
    </location>
    <ligand>
        <name>a divalent metal cation</name>
        <dbReference type="ChEBI" id="CHEBI:60240"/>
        <label>1</label>
    </ligand>
</feature>
<comment type="similarity">
    <text evidence="11">Belongs to the peptidase M24A family. Methionine aminopeptidase eukaryotic type 2 subfamily.</text>
</comment>
<dbReference type="GO" id="GO:0006508">
    <property type="term" value="P:proteolysis"/>
    <property type="evidence" value="ECO:0007669"/>
    <property type="project" value="UniProtKB-KW"/>
</dbReference>
<keyword evidence="10 11" id="KW-0378">Hydrolase</keyword>
<protein>
    <recommendedName>
        <fullName evidence="11">Methionine aminopeptidase 2</fullName>
        <shortName evidence="11">MAP 2</shortName>
        <shortName evidence="11">MetAP 2</shortName>
        <ecNumber evidence="11">3.4.11.18</ecNumber>
    </recommendedName>
    <alternativeName>
        <fullName evidence="11">Peptidase M</fullName>
    </alternativeName>
</protein>